<dbReference type="GO" id="GO:0015171">
    <property type="term" value="F:amino acid transmembrane transporter activity"/>
    <property type="evidence" value="ECO:0007669"/>
    <property type="project" value="TreeGrafter"/>
</dbReference>
<evidence type="ECO:0000256" key="4">
    <source>
        <dbReference type="ARBA" id="ARBA00023136"/>
    </source>
</evidence>
<feature type="transmembrane region" description="Helical" evidence="6">
    <location>
        <begin position="236"/>
        <end position="255"/>
    </location>
</feature>
<feature type="transmembrane region" description="Helical" evidence="6">
    <location>
        <begin position="161"/>
        <end position="182"/>
    </location>
</feature>
<evidence type="ECO:0000259" key="7">
    <source>
        <dbReference type="Pfam" id="PF00324"/>
    </source>
</evidence>
<evidence type="ECO:0000313" key="9">
    <source>
        <dbReference type="Proteomes" id="UP000800035"/>
    </source>
</evidence>
<feature type="domain" description="Amino acid permease/ SLC12A" evidence="7">
    <location>
        <begin position="68"/>
        <end position="237"/>
    </location>
</feature>
<dbReference type="PANTHER" id="PTHR43341">
    <property type="entry name" value="AMINO ACID PERMEASE"/>
    <property type="match status" value="1"/>
</dbReference>
<dbReference type="PANTHER" id="PTHR43341:SF26">
    <property type="entry name" value="GENERAL AMINO ACID PERMEASE AGP3"/>
    <property type="match status" value="1"/>
</dbReference>
<evidence type="ECO:0000256" key="3">
    <source>
        <dbReference type="ARBA" id="ARBA00022989"/>
    </source>
</evidence>
<evidence type="ECO:0000256" key="1">
    <source>
        <dbReference type="ARBA" id="ARBA00004141"/>
    </source>
</evidence>
<feature type="transmembrane region" description="Helical" evidence="6">
    <location>
        <begin position="29"/>
        <end position="46"/>
    </location>
</feature>
<dbReference type="InterPro" id="IPR050524">
    <property type="entry name" value="APC_YAT"/>
</dbReference>
<feature type="region of interest" description="Disordered" evidence="5">
    <location>
        <begin position="329"/>
        <end position="353"/>
    </location>
</feature>
<evidence type="ECO:0000256" key="6">
    <source>
        <dbReference type="SAM" id="Phobius"/>
    </source>
</evidence>
<dbReference type="InterPro" id="IPR004841">
    <property type="entry name" value="AA-permease/SLC12A_dom"/>
</dbReference>
<comment type="subcellular location">
    <subcellularLocation>
        <location evidence="1">Membrane</location>
        <topology evidence="1">Multi-pass membrane protein</topology>
    </subcellularLocation>
</comment>
<dbReference type="GO" id="GO:0016020">
    <property type="term" value="C:membrane"/>
    <property type="evidence" value="ECO:0007669"/>
    <property type="project" value="UniProtKB-SubCell"/>
</dbReference>
<dbReference type="EMBL" id="ML976989">
    <property type="protein sequence ID" value="KAF1957632.1"/>
    <property type="molecule type" value="Genomic_DNA"/>
</dbReference>
<keyword evidence="3 6" id="KW-1133">Transmembrane helix</keyword>
<feature type="transmembrane region" description="Helical" evidence="6">
    <location>
        <begin position="82"/>
        <end position="101"/>
    </location>
</feature>
<keyword evidence="4 6" id="KW-0472">Membrane</keyword>
<proteinExistence type="predicted"/>
<dbReference type="AlphaFoldDB" id="A0A6A5U1A7"/>
<organism evidence="8 9">
    <name type="scientific">Byssothecium circinans</name>
    <dbReference type="NCBI Taxonomy" id="147558"/>
    <lineage>
        <taxon>Eukaryota</taxon>
        <taxon>Fungi</taxon>
        <taxon>Dikarya</taxon>
        <taxon>Ascomycota</taxon>
        <taxon>Pezizomycotina</taxon>
        <taxon>Dothideomycetes</taxon>
        <taxon>Pleosporomycetidae</taxon>
        <taxon>Pleosporales</taxon>
        <taxon>Massarineae</taxon>
        <taxon>Massarinaceae</taxon>
        <taxon>Byssothecium</taxon>
    </lineage>
</organism>
<evidence type="ECO:0000256" key="5">
    <source>
        <dbReference type="SAM" id="MobiDB-lite"/>
    </source>
</evidence>
<name>A0A6A5U1A7_9PLEO</name>
<protein>
    <recommendedName>
        <fullName evidence="7">Amino acid permease/ SLC12A domain-containing protein</fullName>
    </recommendedName>
</protein>
<keyword evidence="2 6" id="KW-0812">Transmembrane</keyword>
<feature type="compositionally biased region" description="Basic residues" evidence="5">
    <location>
        <begin position="331"/>
        <end position="340"/>
    </location>
</feature>
<keyword evidence="9" id="KW-1185">Reference proteome</keyword>
<dbReference type="Gene3D" id="1.20.1740.10">
    <property type="entry name" value="Amino acid/polyamine transporter I"/>
    <property type="match status" value="1"/>
</dbReference>
<feature type="transmembrane region" description="Helical" evidence="6">
    <location>
        <begin position="267"/>
        <end position="287"/>
    </location>
</feature>
<reference evidence="8" key="1">
    <citation type="journal article" date="2020" name="Stud. Mycol.">
        <title>101 Dothideomycetes genomes: a test case for predicting lifestyles and emergence of pathogens.</title>
        <authorList>
            <person name="Haridas S."/>
            <person name="Albert R."/>
            <person name="Binder M."/>
            <person name="Bloem J."/>
            <person name="Labutti K."/>
            <person name="Salamov A."/>
            <person name="Andreopoulos B."/>
            <person name="Baker S."/>
            <person name="Barry K."/>
            <person name="Bills G."/>
            <person name="Bluhm B."/>
            <person name="Cannon C."/>
            <person name="Castanera R."/>
            <person name="Culley D."/>
            <person name="Daum C."/>
            <person name="Ezra D."/>
            <person name="Gonzalez J."/>
            <person name="Henrissat B."/>
            <person name="Kuo A."/>
            <person name="Liang C."/>
            <person name="Lipzen A."/>
            <person name="Lutzoni F."/>
            <person name="Magnuson J."/>
            <person name="Mondo S."/>
            <person name="Nolan M."/>
            <person name="Ohm R."/>
            <person name="Pangilinan J."/>
            <person name="Park H.-J."/>
            <person name="Ramirez L."/>
            <person name="Alfaro M."/>
            <person name="Sun H."/>
            <person name="Tritt A."/>
            <person name="Yoshinaga Y."/>
            <person name="Zwiers L.-H."/>
            <person name="Turgeon B."/>
            <person name="Goodwin S."/>
            <person name="Spatafora J."/>
            <person name="Crous P."/>
            <person name="Grigoriev I."/>
        </authorList>
    </citation>
    <scope>NUCLEOTIDE SEQUENCE</scope>
    <source>
        <strain evidence="8">CBS 675.92</strain>
    </source>
</reference>
<dbReference type="Pfam" id="PF00324">
    <property type="entry name" value="AA_permease"/>
    <property type="match status" value="1"/>
</dbReference>
<feature type="transmembrane region" description="Helical" evidence="6">
    <location>
        <begin position="202"/>
        <end position="224"/>
    </location>
</feature>
<evidence type="ECO:0000256" key="2">
    <source>
        <dbReference type="ARBA" id="ARBA00022692"/>
    </source>
</evidence>
<accession>A0A6A5U1A7</accession>
<dbReference type="OrthoDB" id="5342292at2759"/>
<evidence type="ECO:0000313" key="8">
    <source>
        <dbReference type="EMBL" id="KAF1957632.1"/>
    </source>
</evidence>
<sequence>MTMPPKQTQQTASGNTEGPIAVHSMRGPAGLLICFAVVGVLLWTVIQALGEMSAFIAVSGSLAFGLLGVFGEAELLFTLGKVLALASFAFCAILISAGVIGGEKIRFKFYRDPGAFGGIKETFQIFIFAALQYSGTEMIGLSAGESENPAKDIPKAVKNILLWRIIGIVLGGAFFIAIVVPFNDPNLLHAGSKTASSPFVIAFTRVGIHAGAHVVNVVVLITLFSAINGKILKTSGAFNTISDYVILLLPIHAVYTLQMKKKKKLPVILVFTFGLCAPAFATIGLVVRLQRSSHKDTSWGQPTILLWGLAELTSGNLCISFPEMGPLLRSSTRHHSRNTPRRPTASEFNPYKEPSGLSYKLRKKIRDPFLATSLFGTRGTSTLNQDESYIQLNDVKNDSQRRSGEFAEPKPVRIMVDTEINVKTHEAI</sequence>
<feature type="transmembrane region" description="Helical" evidence="6">
    <location>
        <begin position="53"/>
        <end position="70"/>
    </location>
</feature>
<dbReference type="Proteomes" id="UP000800035">
    <property type="component" value="Unassembled WGS sequence"/>
</dbReference>
<gene>
    <name evidence="8" type="ORF">CC80DRAFT_534833</name>
</gene>